<dbReference type="PATRIC" id="fig|1703774.3.peg.1885"/>
<dbReference type="Pfam" id="PF05048">
    <property type="entry name" value="NosD"/>
    <property type="match status" value="1"/>
</dbReference>
<name>A0A0S8G9A4_UNCT6</name>
<sequence>MVSLVATCSATIIHVPQEYPTIQAGIDAAVDLDTVLVADGIYTGYGNRDIDFFGKDIVVMSKNGAETTVIDCQGSPSDPHRGVVFHSGEDSSAVLQGFTIKNGWAECGAGIHCYHSSPTIVDNIIIDNTTPPCFWNDGGGIMSVEASPTIVGNVIAGNVSGWGGGISFFFSTAIVVDNTVEGNACGWSGGGIWCDRTSGIIEGNAMVANASELAGGGIICDGEPTPTIKDNTIVENTAGTYGGGICFSSLTPITGNTITGNTAVSGGGIFCQSSTIIENNVISENMASLYGGGIYTRLSEPQILLNTIVGNTVDYYGGGIACWESSANIQANRITGNAATWHGGGIFCQLSSVTIEDNRIVGNSSGLGAGYGGGIYCWDCSPVVSRNTLAENMGACGAGIATWGTSSPIVRSNTIIANAAILGGAISCWSPSSASIVNSILWADSAGTGPEIYLEAGSSIDVSYSDIQGGWPGEGNVEADPIFVLAERQDYRLLWGSPCIDAGHPDSLDPDGTRSDMGAFFFNQDDHMTFYLTPDVIEVTPGGELGVTYTLINRWAQPEPFWVHSEATLPSGDTLSVMGPDQYTLPADFTVQQHLDHSVPVGAPLGVYRYQSRIGVAPSTLYDEDSFEFKVVEP</sequence>
<dbReference type="Gene3D" id="2.160.20.10">
    <property type="entry name" value="Single-stranded right-handed beta-helix, Pectin lyase-like"/>
    <property type="match status" value="2"/>
</dbReference>
<dbReference type="InterPro" id="IPR007742">
    <property type="entry name" value="NosD_dom"/>
</dbReference>
<dbReference type="AlphaFoldDB" id="A0A0S8G9A4"/>
<dbReference type="InterPro" id="IPR012334">
    <property type="entry name" value="Pectin_lyas_fold"/>
</dbReference>
<protein>
    <recommendedName>
        <fullName evidence="1">Periplasmic copper-binding protein NosD beta helix domain-containing protein</fullName>
    </recommendedName>
</protein>
<organism evidence="2 3">
    <name type="scientific">candidate division TA06 bacterium SM23_40</name>
    <dbReference type="NCBI Taxonomy" id="1703774"/>
    <lineage>
        <taxon>Bacteria</taxon>
        <taxon>Bacteria division TA06</taxon>
    </lineage>
</organism>
<evidence type="ECO:0000313" key="2">
    <source>
        <dbReference type="EMBL" id="KPK69672.1"/>
    </source>
</evidence>
<evidence type="ECO:0000259" key="1">
    <source>
        <dbReference type="Pfam" id="PF05048"/>
    </source>
</evidence>
<feature type="domain" description="Periplasmic copper-binding protein NosD beta helix" evidence="1">
    <location>
        <begin position="177"/>
        <end position="327"/>
    </location>
</feature>
<proteinExistence type="predicted"/>
<dbReference type="EMBL" id="LJUI01000031">
    <property type="protein sequence ID" value="KPK69672.1"/>
    <property type="molecule type" value="Genomic_DNA"/>
</dbReference>
<dbReference type="SMART" id="SM00710">
    <property type="entry name" value="PbH1"/>
    <property type="match status" value="8"/>
</dbReference>
<reference evidence="2 3" key="1">
    <citation type="journal article" date="2015" name="Microbiome">
        <title>Genomic resolution of linkages in carbon, nitrogen, and sulfur cycling among widespread estuary sediment bacteria.</title>
        <authorList>
            <person name="Baker B.J."/>
            <person name="Lazar C.S."/>
            <person name="Teske A.P."/>
            <person name="Dick G.J."/>
        </authorList>
    </citation>
    <scope>NUCLEOTIDE SEQUENCE [LARGE SCALE GENOMIC DNA]</scope>
    <source>
        <strain evidence="2">SM23_40</strain>
    </source>
</reference>
<dbReference type="SUPFAM" id="SSF51126">
    <property type="entry name" value="Pectin lyase-like"/>
    <property type="match status" value="2"/>
</dbReference>
<evidence type="ECO:0000313" key="3">
    <source>
        <dbReference type="Proteomes" id="UP000051717"/>
    </source>
</evidence>
<dbReference type="InterPro" id="IPR006626">
    <property type="entry name" value="PbH1"/>
</dbReference>
<accession>A0A0S8G9A4</accession>
<gene>
    <name evidence="2" type="ORF">AMJ82_05170</name>
</gene>
<dbReference type="Proteomes" id="UP000051717">
    <property type="component" value="Unassembled WGS sequence"/>
</dbReference>
<comment type="caution">
    <text evidence="2">The sequence shown here is derived from an EMBL/GenBank/DDBJ whole genome shotgun (WGS) entry which is preliminary data.</text>
</comment>
<dbReference type="PANTHER" id="PTHR11319:SF35">
    <property type="entry name" value="OUTER MEMBRANE PROTEIN PMPC-RELATED"/>
    <property type="match status" value="1"/>
</dbReference>
<dbReference type="PANTHER" id="PTHR11319">
    <property type="entry name" value="G PROTEIN-COUPLED RECEPTOR-RELATED"/>
    <property type="match status" value="1"/>
</dbReference>
<dbReference type="InterPro" id="IPR011050">
    <property type="entry name" value="Pectin_lyase_fold/virulence"/>
</dbReference>